<accession>A0A916NFJ6</accession>
<dbReference type="EMBL" id="OU343031">
    <property type="protein sequence ID" value="CAG7598969.1"/>
    <property type="molecule type" value="Genomic_DNA"/>
</dbReference>
<protein>
    <submittedName>
        <fullName evidence="1">Uncharacterized protein</fullName>
    </submittedName>
</protein>
<evidence type="ECO:0000313" key="1">
    <source>
        <dbReference type="EMBL" id="CAG7598969.1"/>
    </source>
</evidence>
<sequence length="48" mass="5558">MMVGNLPEEKLTPILRLERPSPEYRLLLGCTPTVAQANNSVEHWFSRY</sequence>
<dbReference type="KEGG" id="vtr:MYVALT_C_00110"/>
<evidence type="ECO:0000313" key="2">
    <source>
        <dbReference type="Proteomes" id="UP000693996"/>
    </source>
</evidence>
<name>A0A916NFJ6_9BURK</name>
<dbReference type="AlphaFoldDB" id="A0A916NFJ6"/>
<proteinExistence type="predicted"/>
<organism evidence="1 2">
    <name type="scientific">Candidatus Vallotiella hemipterorum</name>
    <dbReference type="NCBI Taxonomy" id="1177213"/>
    <lineage>
        <taxon>Bacteria</taxon>
        <taxon>Pseudomonadati</taxon>
        <taxon>Pseudomonadota</taxon>
        <taxon>Betaproteobacteria</taxon>
        <taxon>Burkholderiales</taxon>
        <taxon>Burkholderiaceae</taxon>
        <taxon>Candidatus Vallotiella</taxon>
    </lineage>
</organism>
<gene>
    <name evidence="1" type="ORF">MYVALT_C_00110</name>
</gene>
<dbReference type="Proteomes" id="UP000693996">
    <property type="component" value="Chromosome"/>
</dbReference>
<reference evidence="1 2" key="1">
    <citation type="submission" date="2021-06" db="EMBL/GenBank/DDBJ databases">
        <authorList>
            <person name="Szabo G."/>
        </authorList>
    </citation>
    <scope>NUCLEOTIDE SEQUENCE [LARGE SCALE GENOMIC DNA]</scope>
    <source>
        <strain evidence="1">MYVALT</strain>
    </source>
</reference>
<keyword evidence="2" id="KW-1185">Reference proteome</keyword>